<keyword evidence="2" id="KW-0132">Cell division</keyword>
<dbReference type="Pfam" id="PF08245">
    <property type="entry name" value="Mur_ligase_M"/>
    <property type="match status" value="1"/>
</dbReference>
<dbReference type="PANTHER" id="PTHR43445">
    <property type="entry name" value="UDP-N-ACETYLMURAMATE--L-ALANINE LIGASE-RELATED"/>
    <property type="match status" value="1"/>
</dbReference>
<dbReference type="GO" id="GO:0051301">
    <property type="term" value="P:cell division"/>
    <property type="evidence" value="ECO:0007669"/>
    <property type="project" value="UniProtKB-KW"/>
</dbReference>
<dbReference type="InterPro" id="IPR036565">
    <property type="entry name" value="Mur-like_cat_sf"/>
</dbReference>
<dbReference type="GO" id="GO:0009252">
    <property type="term" value="P:peptidoglycan biosynthetic process"/>
    <property type="evidence" value="ECO:0007669"/>
    <property type="project" value="UniProtKB-KW"/>
</dbReference>
<dbReference type="InterPro" id="IPR036615">
    <property type="entry name" value="Mur_ligase_C_dom_sf"/>
</dbReference>
<evidence type="ECO:0000256" key="7">
    <source>
        <dbReference type="ARBA" id="ARBA00023306"/>
    </source>
</evidence>
<dbReference type="Gene3D" id="3.90.190.20">
    <property type="entry name" value="Mur ligase, C-terminal domain"/>
    <property type="match status" value="1"/>
</dbReference>
<organism evidence="12 13">
    <name type="scientific">Candidatus Uhrbacteria bacterium RIFCSPHIGHO2_12_FULL_54_23</name>
    <dbReference type="NCBI Taxonomy" id="1802397"/>
    <lineage>
        <taxon>Bacteria</taxon>
        <taxon>Candidatus Uhriibacteriota</taxon>
    </lineage>
</organism>
<protein>
    <recommendedName>
        <fullName evidence="14">UDP-N-acetylmuramate:L-alanyl-gamma-D-glutamyl-meso-diaminopimelate ligase</fullName>
    </recommendedName>
</protein>
<evidence type="ECO:0000259" key="11">
    <source>
        <dbReference type="Pfam" id="PF08245"/>
    </source>
</evidence>
<keyword evidence="5" id="KW-0133">Cell shape</keyword>
<dbReference type="GO" id="GO:0005524">
    <property type="term" value="F:ATP binding"/>
    <property type="evidence" value="ECO:0007669"/>
    <property type="project" value="UniProtKB-KW"/>
</dbReference>
<keyword evidence="7" id="KW-0131">Cell cycle</keyword>
<dbReference type="GO" id="GO:0071555">
    <property type="term" value="P:cell wall organization"/>
    <property type="evidence" value="ECO:0007669"/>
    <property type="project" value="UniProtKB-KW"/>
</dbReference>
<dbReference type="SUPFAM" id="SSF53244">
    <property type="entry name" value="MurD-like peptide ligases, peptide-binding domain"/>
    <property type="match status" value="1"/>
</dbReference>
<dbReference type="PANTHER" id="PTHR43445:SF5">
    <property type="entry name" value="UDP-N-ACETYLMURAMATE--L-ALANYL-GAMMA-D-GLUTAMYL-MESO-2,6-DIAMINOHEPTANDIOATE LIGASE"/>
    <property type="match status" value="1"/>
</dbReference>
<evidence type="ECO:0008006" key="14">
    <source>
        <dbReference type="Google" id="ProtNLM"/>
    </source>
</evidence>
<evidence type="ECO:0000259" key="10">
    <source>
        <dbReference type="Pfam" id="PF02875"/>
    </source>
</evidence>
<evidence type="ECO:0000313" key="12">
    <source>
        <dbReference type="EMBL" id="OGL79115.1"/>
    </source>
</evidence>
<keyword evidence="6" id="KW-0573">Peptidoglycan synthesis</keyword>
<proteinExistence type="predicted"/>
<dbReference type="SUPFAM" id="SSF51984">
    <property type="entry name" value="MurCD N-terminal domain"/>
    <property type="match status" value="1"/>
</dbReference>
<evidence type="ECO:0000256" key="8">
    <source>
        <dbReference type="ARBA" id="ARBA00023316"/>
    </source>
</evidence>
<evidence type="ECO:0000256" key="3">
    <source>
        <dbReference type="ARBA" id="ARBA00022741"/>
    </source>
</evidence>
<evidence type="ECO:0000256" key="4">
    <source>
        <dbReference type="ARBA" id="ARBA00022840"/>
    </source>
</evidence>
<dbReference type="InterPro" id="IPR013221">
    <property type="entry name" value="Mur_ligase_cen"/>
</dbReference>
<dbReference type="Gene3D" id="3.40.50.720">
    <property type="entry name" value="NAD(P)-binding Rossmann-like Domain"/>
    <property type="match status" value="1"/>
</dbReference>
<dbReference type="InterPro" id="IPR004101">
    <property type="entry name" value="Mur_ligase_C"/>
</dbReference>
<keyword evidence="1" id="KW-0436">Ligase</keyword>
<feature type="domain" description="Mur ligase central" evidence="11">
    <location>
        <begin position="110"/>
        <end position="298"/>
    </location>
</feature>
<dbReference type="Proteomes" id="UP000176604">
    <property type="component" value="Unassembled WGS sequence"/>
</dbReference>
<dbReference type="SUPFAM" id="SSF53623">
    <property type="entry name" value="MurD-like peptide ligases, catalytic domain"/>
    <property type="match status" value="1"/>
</dbReference>
<dbReference type="Pfam" id="PF02875">
    <property type="entry name" value="Mur_ligase_C"/>
    <property type="match status" value="1"/>
</dbReference>
<comment type="caution">
    <text evidence="12">The sequence shown here is derived from an EMBL/GenBank/DDBJ whole genome shotgun (WGS) entry which is preliminary data.</text>
</comment>
<evidence type="ECO:0000259" key="9">
    <source>
        <dbReference type="Pfam" id="PF01225"/>
    </source>
</evidence>
<dbReference type="GO" id="GO:0016881">
    <property type="term" value="F:acid-amino acid ligase activity"/>
    <property type="evidence" value="ECO:0007669"/>
    <property type="project" value="InterPro"/>
</dbReference>
<keyword evidence="8" id="KW-0961">Cell wall biogenesis/degradation</keyword>
<dbReference type="GO" id="GO:0008360">
    <property type="term" value="P:regulation of cell shape"/>
    <property type="evidence" value="ECO:0007669"/>
    <property type="project" value="UniProtKB-KW"/>
</dbReference>
<dbReference type="EMBL" id="MGEF01000018">
    <property type="protein sequence ID" value="OGL79115.1"/>
    <property type="molecule type" value="Genomic_DNA"/>
</dbReference>
<dbReference type="InterPro" id="IPR000713">
    <property type="entry name" value="Mur_ligase_N"/>
</dbReference>
<evidence type="ECO:0000256" key="6">
    <source>
        <dbReference type="ARBA" id="ARBA00022984"/>
    </source>
</evidence>
<sequence length="466" mass="51264">MDNMKHIHFIGICGTAMAPLAKALQERGWRVTGSDKGIFPPMSDYLRENAIEFYVGFHPDRIGNPECVVVGNYIGPSNPEYAAVRERGIPVRAYPEVLAEYLIKEESIVVAGTYGKTATSALLAWIWETAGRNPSYMSAGRLANFPDGVRITESAWSIVEGDEYPASRWKPVPKFDFYAPKYLLLTGVSWDHADVYLTPDDYLRAFERLVRAVPDEGMIVAAIERPHVRTLLEKADTAILHYNRKGEGHADWSLEIAARSPHDTTLVFHSAAGEHIGPCRVPVLGDQNLDHYAGAVGLARYCGISADAIVHALETFQGVRRRMEVRGTVNGVAVVDDFAHSPVKASAALRALRLHFPRAKIIAVFEPNVGSRVVAARPLYRNAFADADAVIIPRLSLSKQAEGEEERMDGEALAQVLNEDGISVAYEPDDEALIAHITQIAQTGDVIVFFGSHGFRGMIEQALIHL</sequence>
<reference evidence="12 13" key="1">
    <citation type="journal article" date="2016" name="Nat. Commun.">
        <title>Thousands of microbial genomes shed light on interconnected biogeochemical processes in an aquifer system.</title>
        <authorList>
            <person name="Anantharaman K."/>
            <person name="Brown C.T."/>
            <person name="Hug L.A."/>
            <person name="Sharon I."/>
            <person name="Castelle C.J."/>
            <person name="Probst A.J."/>
            <person name="Thomas B.C."/>
            <person name="Singh A."/>
            <person name="Wilkins M.J."/>
            <person name="Karaoz U."/>
            <person name="Brodie E.L."/>
            <person name="Williams K.H."/>
            <person name="Hubbard S.S."/>
            <person name="Banfield J.F."/>
        </authorList>
    </citation>
    <scope>NUCLEOTIDE SEQUENCE [LARGE SCALE GENOMIC DNA]</scope>
</reference>
<feature type="domain" description="Mur ligase N-terminal catalytic" evidence="9">
    <location>
        <begin position="6"/>
        <end position="101"/>
    </location>
</feature>
<keyword evidence="4" id="KW-0067">ATP-binding</keyword>
<name>A0A1F7ULJ3_9BACT</name>
<evidence type="ECO:0000256" key="5">
    <source>
        <dbReference type="ARBA" id="ARBA00022960"/>
    </source>
</evidence>
<dbReference type="STRING" id="1802397.A3J43_03095"/>
<feature type="domain" description="Mur ligase C-terminal" evidence="10">
    <location>
        <begin position="321"/>
        <end position="452"/>
    </location>
</feature>
<accession>A0A1F7ULJ3</accession>
<gene>
    <name evidence="12" type="ORF">A3J43_03095</name>
</gene>
<evidence type="ECO:0000313" key="13">
    <source>
        <dbReference type="Proteomes" id="UP000176604"/>
    </source>
</evidence>
<dbReference type="AlphaFoldDB" id="A0A1F7ULJ3"/>
<keyword evidence="3" id="KW-0547">Nucleotide-binding</keyword>
<evidence type="ECO:0000256" key="1">
    <source>
        <dbReference type="ARBA" id="ARBA00022598"/>
    </source>
</evidence>
<evidence type="ECO:0000256" key="2">
    <source>
        <dbReference type="ARBA" id="ARBA00022618"/>
    </source>
</evidence>
<dbReference type="Pfam" id="PF01225">
    <property type="entry name" value="Mur_ligase"/>
    <property type="match status" value="1"/>
</dbReference>
<dbReference type="InterPro" id="IPR050061">
    <property type="entry name" value="MurCDEF_pg_biosynth"/>
</dbReference>
<dbReference type="Gene3D" id="3.40.1190.10">
    <property type="entry name" value="Mur-like, catalytic domain"/>
    <property type="match status" value="1"/>
</dbReference>